<reference evidence="1 2" key="1">
    <citation type="submission" date="2015-09" db="EMBL/GenBank/DDBJ databases">
        <title>Genome Sequences of Mycobacterium immunogenum Isolates, Recuperated from a Chloraminated Drinking Water Distribution System Simulator Subjected to Episodes of Nitrification.</title>
        <authorList>
            <person name="Gomez-Alvarez V."/>
            <person name="Revetta R.P."/>
        </authorList>
    </citation>
    <scope>NUCLEOTIDE SEQUENCE [LARGE SCALE GENOMIC DNA]</scope>
    <source>
        <strain evidence="1 2">H076</strain>
    </source>
</reference>
<dbReference type="EMBL" id="LJFS01000047">
    <property type="protein sequence ID" value="KPG26234.1"/>
    <property type="molecule type" value="Genomic_DNA"/>
</dbReference>
<dbReference type="RefSeq" id="WP_054430220.1">
    <property type="nucleotide sequence ID" value="NZ_LJFS01000047.1"/>
</dbReference>
<keyword evidence="2" id="KW-1185">Reference proteome</keyword>
<proteinExistence type="predicted"/>
<protein>
    <submittedName>
        <fullName evidence="1">Uncharacterized protein</fullName>
    </submittedName>
</protein>
<comment type="caution">
    <text evidence="1">The sequence shown here is derived from an EMBL/GenBank/DDBJ whole genome shotgun (WGS) entry which is preliminary data.</text>
</comment>
<organism evidence="1 2">
    <name type="scientific">Mycobacteroides immunogenum</name>
    <dbReference type="NCBI Taxonomy" id="83262"/>
    <lineage>
        <taxon>Bacteria</taxon>
        <taxon>Bacillati</taxon>
        <taxon>Actinomycetota</taxon>
        <taxon>Actinomycetes</taxon>
        <taxon>Mycobacteriales</taxon>
        <taxon>Mycobacteriaceae</taxon>
        <taxon>Mycobacteroides</taxon>
    </lineage>
</organism>
<dbReference type="Proteomes" id="UP000037962">
    <property type="component" value="Unassembled WGS sequence"/>
</dbReference>
<evidence type="ECO:0000313" key="1">
    <source>
        <dbReference type="EMBL" id="KPG26234.1"/>
    </source>
</evidence>
<evidence type="ECO:0000313" key="2">
    <source>
        <dbReference type="Proteomes" id="UP000037962"/>
    </source>
</evidence>
<gene>
    <name evidence="1" type="ORF">AN912_25655</name>
</gene>
<name>A0ABR5LKK5_9MYCO</name>
<sequence length="159" mass="17812">MRVRRQLPVGAEFGPNGARVRALITHLAEREVQQAVLDDNNVYREQYAATVAAAERASAENSELSEFMAMAESVYRVISGRHQQFTGSPRTLLDRMVLLREQRHDAAGLLRAEVAAIPIPPAVSAAWELPGLDDPTEAPAETSRRQRWWWPRKATVQDV</sequence>
<accession>A0ABR5LKK5</accession>